<dbReference type="InterPro" id="IPR044698">
    <property type="entry name" value="VKOR/LTO1"/>
</dbReference>
<evidence type="ECO:0000313" key="12">
    <source>
        <dbReference type="EMBL" id="PJA46954.1"/>
    </source>
</evidence>
<evidence type="ECO:0000256" key="10">
    <source>
        <dbReference type="SAM" id="Phobius"/>
    </source>
</evidence>
<dbReference type="EMBL" id="PFWS01000052">
    <property type="protein sequence ID" value="PJA46954.1"/>
    <property type="molecule type" value="Genomic_DNA"/>
</dbReference>
<accession>A0A2M7XGF6</accession>
<evidence type="ECO:0000259" key="11">
    <source>
        <dbReference type="SMART" id="SM00756"/>
    </source>
</evidence>
<feature type="transmembrane region" description="Helical" evidence="10">
    <location>
        <begin position="112"/>
        <end position="137"/>
    </location>
</feature>
<evidence type="ECO:0000256" key="3">
    <source>
        <dbReference type="ARBA" id="ARBA00022692"/>
    </source>
</evidence>
<keyword evidence="5 10" id="KW-1133">Transmembrane helix</keyword>
<feature type="transmembrane region" description="Helical" evidence="10">
    <location>
        <begin position="5"/>
        <end position="26"/>
    </location>
</feature>
<gene>
    <name evidence="12" type="ORF">CO172_03300</name>
</gene>
<organism evidence="12 13">
    <name type="scientific">Candidatus Uhrbacteria bacterium CG_4_9_14_3_um_filter_36_7</name>
    <dbReference type="NCBI Taxonomy" id="1975033"/>
    <lineage>
        <taxon>Bacteria</taxon>
        <taxon>Candidatus Uhriibacteriota</taxon>
    </lineage>
</organism>
<evidence type="ECO:0000256" key="1">
    <source>
        <dbReference type="ARBA" id="ARBA00004141"/>
    </source>
</evidence>
<proteinExistence type="inferred from homology"/>
<evidence type="ECO:0000256" key="8">
    <source>
        <dbReference type="ARBA" id="ARBA00023157"/>
    </source>
</evidence>
<feature type="transmembrane region" description="Helical" evidence="10">
    <location>
        <begin position="87"/>
        <end position="106"/>
    </location>
</feature>
<reference evidence="13" key="1">
    <citation type="submission" date="2017-09" db="EMBL/GenBank/DDBJ databases">
        <title>Depth-based differentiation of microbial function through sediment-hosted aquifers and enrichment of novel symbionts in the deep terrestrial subsurface.</title>
        <authorList>
            <person name="Probst A.J."/>
            <person name="Ladd B."/>
            <person name="Jarett J.K."/>
            <person name="Geller-Mcgrath D.E."/>
            <person name="Sieber C.M.K."/>
            <person name="Emerson J.B."/>
            <person name="Anantharaman K."/>
            <person name="Thomas B.C."/>
            <person name="Malmstrom R."/>
            <person name="Stieglmeier M."/>
            <person name="Klingl A."/>
            <person name="Woyke T."/>
            <person name="Ryan C.M."/>
            <person name="Banfield J.F."/>
        </authorList>
    </citation>
    <scope>NUCLEOTIDE SEQUENCE [LARGE SCALE GENOMIC DNA]</scope>
</reference>
<dbReference type="Proteomes" id="UP000229749">
    <property type="component" value="Unassembled WGS sequence"/>
</dbReference>
<dbReference type="InterPro" id="IPR038354">
    <property type="entry name" value="VKOR_sf"/>
</dbReference>
<evidence type="ECO:0000256" key="6">
    <source>
        <dbReference type="ARBA" id="ARBA00023002"/>
    </source>
</evidence>
<dbReference type="SMART" id="SM00756">
    <property type="entry name" value="VKc"/>
    <property type="match status" value="1"/>
</dbReference>
<feature type="domain" description="Vitamin K epoxide reductase" evidence="11">
    <location>
        <begin position="3"/>
        <end position="139"/>
    </location>
</feature>
<keyword evidence="7 10" id="KW-0472">Membrane</keyword>
<comment type="similarity">
    <text evidence="2">Belongs to the VKOR family.</text>
</comment>
<evidence type="ECO:0000313" key="13">
    <source>
        <dbReference type="Proteomes" id="UP000229749"/>
    </source>
</evidence>
<dbReference type="GO" id="GO:0016020">
    <property type="term" value="C:membrane"/>
    <property type="evidence" value="ECO:0007669"/>
    <property type="project" value="UniProtKB-SubCell"/>
</dbReference>
<evidence type="ECO:0000256" key="4">
    <source>
        <dbReference type="ARBA" id="ARBA00022719"/>
    </source>
</evidence>
<dbReference type="GO" id="GO:0048038">
    <property type="term" value="F:quinone binding"/>
    <property type="evidence" value="ECO:0007669"/>
    <property type="project" value="UniProtKB-KW"/>
</dbReference>
<dbReference type="AlphaFoldDB" id="A0A2M7XGF6"/>
<dbReference type="Gene3D" id="1.20.1440.130">
    <property type="entry name" value="VKOR domain"/>
    <property type="match status" value="1"/>
</dbReference>
<keyword evidence="6" id="KW-0560">Oxidoreductase</keyword>
<dbReference type="Pfam" id="PF07884">
    <property type="entry name" value="VKOR"/>
    <property type="match status" value="1"/>
</dbReference>
<protein>
    <recommendedName>
        <fullName evidence="11">Vitamin K epoxide reductase domain-containing protein</fullName>
    </recommendedName>
</protein>
<sequence>MRQKIIFIILFITSGIGILLSAYSLAAHYDLASTDFCTFSDTLNCDLVNKSIYSEIVGIPIALLGVIGYSFLFIGSLMKWKNPHDHLLSRLLIFLSLIALLFSLYLTSIEAFILQTWCLVCVASQLTIFIFFITSLIEYQKNRRNI</sequence>
<dbReference type="CDD" id="cd12916">
    <property type="entry name" value="VKOR_1"/>
    <property type="match status" value="1"/>
</dbReference>
<dbReference type="GO" id="GO:0016491">
    <property type="term" value="F:oxidoreductase activity"/>
    <property type="evidence" value="ECO:0007669"/>
    <property type="project" value="UniProtKB-KW"/>
</dbReference>
<evidence type="ECO:0000256" key="9">
    <source>
        <dbReference type="ARBA" id="ARBA00023284"/>
    </source>
</evidence>
<evidence type="ECO:0000256" key="7">
    <source>
        <dbReference type="ARBA" id="ARBA00023136"/>
    </source>
</evidence>
<feature type="transmembrane region" description="Helical" evidence="10">
    <location>
        <begin position="56"/>
        <end position="75"/>
    </location>
</feature>
<name>A0A2M7XGF6_9BACT</name>
<keyword evidence="8" id="KW-1015">Disulfide bond</keyword>
<comment type="caution">
    <text evidence="12">The sequence shown here is derived from an EMBL/GenBank/DDBJ whole genome shotgun (WGS) entry which is preliminary data.</text>
</comment>
<evidence type="ECO:0000256" key="2">
    <source>
        <dbReference type="ARBA" id="ARBA00006214"/>
    </source>
</evidence>
<keyword evidence="3 10" id="KW-0812">Transmembrane</keyword>
<comment type="subcellular location">
    <subcellularLocation>
        <location evidence="1">Membrane</location>
        <topology evidence="1">Multi-pass membrane protein</topology>
    </subcellularLocation>
</comment>
<dbReference type="InterPro" id="IPR012932">
    <property type="entry name" value="VKOR"/>
</dbReference>
<keyword evidence="9" id="KW-0676">Redox-active center</keyword>
<evidence type="ECO:0000256" key="5">
    <source>
        <dbReference type="ARBA" id="ARBA00022989"/>
    </source>
</evidence>
<keyword evidence="4" id="KW-0874">Quinone</keyword>